<feature type="transmembrane region" description="Helical" evidence="6">
    <location>
        <begin position="210"/>
        <end position="232"/>
    </location>
</feature>
<feature type="transmembrane region" description="Helical" evidence="6">
    <location>
        <begin position="58"/>
        <end position="81"/>
    </location>
</feature>
<dbReference type="RefSeq" id="WP_134169603.1">
    <property type="nucleotide sequence ID" value="NZ_SODD01000019.1"/>
</dbReference>
<organism evidence="7 8">
    <name type="scientific">Breznakia blatticola</name>
    <dbReference type="NCBI Taxonomy" id="1754012"/>
    <lineage>
        <taxon>Bacteria</taxon>
        <taxon>Bacillati</taxon>
        <taxon>Bacillota</taxon>
        <taxon>Erysipelotrichia</taxon>
        <taxon>Erysipelotrichales</taxon>
        <taxon>Erysipelotrichaceae</taxon>
        <taxon>Breznakia</taxon>
    </lineage>
</organism>
<accession>A0A4R7ZHW6</accession>
<protein>
    <recommendedName>
        <fullName evidence="9">BAX inhibitor (BI)-1/YccA family protein</fullName>
    </recommendedName>
</protein>
<gene>
    <name evidence="7" type="ORF">EDD63_1191</name>
</gene>
<comment type="caution">
    <text evidence="7">The sequence shown here is derived from an EMBL/GenBank/DDBJ whole genome shotgun (WGS) entry which is preliminary data.</text>
</comment>
<feature type="transmembrane region" description="Helical" evidence="6">
    <location>
        <begin position="115"/>
        <end position="134"/>
    </location>
</feature>
<feature type="transmembrane region" description="Helical" evidence="6">
    <location>
        <begin position="88"/>
        <end position="109"/>
    </location>
</feature>
<keyword evidence="8" id="KW-1185">Reference proteome</keyword>
<reference evidence="7 8" key="1">
    <citation type="submission" date="2019-03" db="EMBL/GenBank/DDBJ databases">
        <title>Genomic Encyclopedia of Type Strains, Phase IV (KMG-IV): sequencing the most valuable type-strain genomes for metagenomic binning, comparative biology and taxonomic classification.</title>
        <authorList>
            <person name="Goeker M."/>
        </authorList>
    </citation>
    <scope>NUCLEOTIDE SEQUENCE [LARGE SCALE GENOMIC DNA]</scope>
    <source>
        <strain evidence="7 8">DSM 28867</strain>
    </source>
</reference>
<sequence length="240" mass="26771">METYEGKNGPELSINNENSLRKQLTKTFGWMFLGLAVTFGVAFYLFNTPEMMYSIFSSRFGVIAIVIAQFAIVIAFSSLVFKVKPAVALALFIGYAAITGVTFSVLPIVYNVATIAQAFAMAAVYFACLMVIGLTTKKDLTKIGSIAMAGLFAMIIYSFISMLFGWSRDSFIYSFIGLIVFVGLTAWDAQKMKTIYARYQNDSEMVNRASIYMALELYLDFINIFLFILGLIQPVHTKSR</sequence>
<dbReference type="AlphaFoldDB" id="A0A4R7ZHW6"/>
<feature type="transmembrane region" description="Helical" evidence="6">
    <location>
        <begin position="171"/>
        <end position="189"/>
    </location>
</feature>
<dbReference type="EMBL" id="SODD01000019">
    <property type="protein sequence ID" value="TDW16835.1"/>
    <property type="molecule type" value="Genomic_DNA"/>
</dbReference>
<evidence type="ECO:0000313" key="8">
    <source>
        <dbReference type="Proteomes" id="UP000294743"/>
    </source>
</evidence>
<dbReference type="PANTHER" id="PTHR23291">
    <property type="entry name" value="BAX INHIBITOR-RELATED"/>
    <property type="match status" value="1"/>
</dbReference>
<feature type="transmembrane region" description="Helical" evidence="6">
    <location>
        <begin position="146"/>
        <end position="165"/>
    </location>
</feature>
<evidence type="ECO:0000256" key="2">
    <source>
        <dbReference type="ARBA" id="ARBA00010350"/>
    </source>
</evidence>
<evidence type="ECO:0000313" key="7">
    <source>
        <dbReference type="EMBL" id="TDW16835.1"/>
    </source>
</evidence>
<feature type="transmembrane region" description="Helical" evidence="6">
    <location>
        <begin position="28"/>
        <end position="46"/>
    </location>
</feature>
<evidence type="ECO:0008006" key="9">
    <source>
        <dbReference type="Google" id="ProtNLM"/>
    </source>
</evidence>
<evidence type="ECO:0000256" key="3">
    <source>
        <dbReference type="ARBA" id="ARBA00022692"/>
    </source>
</evidence>
<comment type="similarity">
    <text evidence="2 6">Belongs to the BI1 family.</text>
</comment>
<evidence type="ECO:0000256" key="5">
    <source>
        <dbReference type="ARBA" id="ARBA00023136"/>
    </source>
</evidence>
<keyword evidence="3 6" id="KW-0812">Transmembrane</keyword>
<dbReference type="Pfam" id="PF01027">
    <property type="entry name" value="Bax1-I"/>
    <property type="match status" value="1"/>
</dbReference>
<dbReference type="PANTHER" id="PTHR23291:SF50">
    <property type="entry name" value="PROTEIN LIFEGUARD 4"/>
    <property type="match status" value="1"/>
</dbReference>
<evidence type="ECO:0000256" key="6">
    <source>
        <dbReference type="RuleBase" id="RU004379"/>
    </source>
</evidence>
<evidence type="ECO:0000256" key="1">
    <source>
        <dbReference type="ARBA" id="ARBA00004141"/>
    </source>
</evidence>
<dbReference type="CDD" id="cd10432">
    <property type="entry name" value="BI-1-like_bacterial"/>
    <property type="match status" value="1"/>
</dbReference>
<keyword evidence="4 6" id="KW-1133">Transmembrane helix</keyword>
<dbReference type="GO" id="GO:0005886">
    <property type="term" value="C:plasma membrane"/>
    <property type="evidence" value="ECO:0007669"/>
    <property type="project" value="TreeGrafter"/>
</dbReference>
<dbReference type="OrthoDB" id="9793828at2"/>
<dbReference type="Proteomes" id="UP000294743">
    <property type="component" value="Unassembled WGS sequence"/>
</dbReference>
<keyword evidence="5 6" id="KW-0472">Membrane</keyword>
<comment type="subcellular location">
    <subcellularLocation>
        <location evidence="1">Membrane</location>
        <topology evidence="1">Multi-pass membrane protein</topology>
    </subcellularLocation>
</comment>
<proteinExistence type="inferred from homology"/>
<dbReference type="InterPro" id="IPR006214">
    <property type="entry name" value="Bax_inhibitor_1-related"/>
</dbReference>
<evidence type="ECO:0000256" key="4">
    <source>
        <dbReference type="ARBA" id="ARBA00022989"/>
    </source>
</evidence>
<name>A0A4R7ZHW6_9FIRM</name>